<dbReference type="SUPFAM" id="SSF49329">
    <property type="entry name" value="Cu,Zn superoxide dismutase-like"/>
    <property type="match status" value="1"/>
</dbReference>
<reference evidence="4 5" key="1">
    <citation type="journal article" date="2015" name="Genome Biol. Evol.">
        <title>Comparative Genomics of a Bacterivorous Green Alga Reveals Evolutionary Causalities and Consequences of Phago-Mixotrophic Mode of Nutrition.</title>
        <authorList>
            <person name="Burns J.A."/>
            <person name="Paasch A."/>
            <person name="Narechania A."/>
            <person name="Kim E."/>
        </authorList>
    </citation>
    <scope>NUCLEOTIDE SEQUENCE [LARGE SCALE GENOMIC DNA]</scope>
    <source>
        <strain evidence="4 5">PLY_AMNH</strain>
    </source>
</reference>
<dbReference type="GO" id="GO:0006801">
    <property type="term" value="P:superoxide metabolic process"/>
    <property type="evidence" value="ECO:0007669"/>
    <property type="project" value="InterPro"/>
</dbReference>
<dbReference type="GO" id="GO:0046872">
    <property type="term" value="F:metal ion binding"/>
    <property type="evidence" value="ECO:0007669"/>
    <property type="project" value="InterPro"/>
</dbReference>
<dbReference type="AlphaFoldDB" id="A0AAE0CAL7"/>
<feature type="transmembrane region" description="Helical" evidence="2">
    <location>
        <begin position="323"/>
        <end position="344"/>
    </location>
</feature>
<proteinExistence type="predicted"/>
<evidence type="ECO:0000313" key="5">
    <source>
        <dbReference type="Proteomes" id="UP001190700"/>
    </source>
</evidence>
<dbReference type="InterPro" id="IPR036423">
    <property type="entry name" value="SOD-like_Cu/Zn_dom_sf"/>
</dbReference>
<comment type="caution">
    <text evidence="4">The sequence shown here is derived from an EMBL/GenBank/DDBJ whole genome shotgun (WGS) entry which is preliminary data.</text>
</comment>
<keyword evidence="2" id="KW-0812">Transmembrane</keyword>
<dbReference type="Gene3D" id="2.60.40.200">
    <property type="entry name" value="Superoxide dismutase, copper/zinc binding domain"/>
    <property type="match status" value="1"/>
</dbReference>
<name>A0AAE0CAL7_9CHLO</name>
<feature type="signal peptide" evidence="3">
    <location>
        <begin position="1"/>
        <end position="25"/>
    </location>
</feature>
<dbReference type="Proteomes" id="UP001190700">
    <property type="component" value="Unassembled WGS sequence"/>
</dbReference>
<protein>
    <recommendedName>
        <fullName evidence="6">Superoxide dismutase copper/zinc binding domain-containing protein</fullName>
    </recommendedName>
</protein>
<evidence type="ECO:0008006" key="6">
    <source>
        <dbReference type="Google" id="ProtNLM"/>
    </source>
</evidence>
<evidence type="ECO:0000313" key="4">
    <source>
        <dbReference type="EMBL" id="KAK3250759.1"/>
    </source>
</evidence>
<keyword evidence="2" id="KW-0472">Membrane</keyword>
<dbReference type="EMBL" id="LGRX02026507">
    <property type="protein sequence ID" value="KAK3250759.1"/>
    <property type="molecule type" value="Genomic_DNA"/>
</dbReference>
<organism evidence="4 5">
    <name type="scientific">Cymbomonas tetramitiformis</name>
    <dbReference type="NCBI Taxonomy" id="36881"/>
    <lineage>
        <taxon>Eukaryota</taxon>
        <taxon>Viridiplantae</taxon>
        <taxon>Chlorophyta</taxon>
        <taxon>Pyramimonadophyceae</taxon>
        <taxon>Pyramimonadales</taxon>
        <taxon>Pyramimonadaceae</taxon>
        <taxon>Cymbomonas</taxon>
    </lineage>
</organism>
<gene>
    <name evidence="4" type="ORF">CYMTET_39872</name>
</gene>
<keyword evidence="3" id="KW-0732">Signal</keyword>
<keyword evidence="5" id="KW-1185">Reference proteome</keyword>
<sequence length="371" mass="40302">MATLPRIRLLILASCLLCALLQVSAQSSCRLVARESTYPEYEGEFVSITGTVILEPFGETGLRGEYVLSSAQKGILSADITSYPGYTGDANAISGTVNVTQKNFSVLTVTYDLYDTLPNDSGGLHIHENRTCDDAGDHYYRPNGKNSTDPWSSDVATYSSDENGHTSGSFDIASGYPYLANFEHAFVIHDGNGTRIGCGLLTPLAFGIHVHTGTTCDDADLVYNSYWTPEDDPDPWDNITYIPDGYGNATGWFTIDSGYSCTENEGHAFLVHGQENERLGCGLLKSELEDLNANTKALNVSPPPSVSPLEEEDDDNDAGLNGLMIALTMIGSFIGLVVLAGLWYTKNYPTNKEECENLETKRSYSTFGNQP</sequence>
<evidence type="ECO:0000256" key="3">
    <source>
        <dbReference type="SAM" id="SignalP"/>
    </source>
</evidence>
<accession>A0AAE0CAL7</accession>
<keyword evidence="2" id="KW-1133">Transmembrane helix</keyword>
<feature type="region of interest" description="Disordered" evidence="1">
    <location>
        <begin position="295"/>
        <end position="315"/>
    </location>
</feature>
<evidence type="ECO:0000256" key="2">
    <source>
        <dbReference type="SAM" id="Phobius"/>
    </source>
</evidence>
<feature type="chain" id="PRO_5041993442" description="Superoxide dismutase copper/zinc binding domain-containing protein" evidence="3">
    <location>
        <begin position="26"/>
        <end position="371"/>
    </location>
</feature>
<evidence type="ECO:0000256" key="1">
    <source>
        <dbReference type="SAM" id="MobiDB-lite"/>
    </source>
</evidence>